<dbReference type="EMBL" id="AP019736">
    <property type="protein sequence ID" value="BBL07179.1"/>
    <property type="molecule type" value="Genomic_DNA"/>
</dbReference>
<feature type="compositionally biased region" description="Low complexity" evidence="1">
    <location>
        <begin position="171"/>
        <end position="190"/>
    </location>
</feature>
<protein>
    <recommendedName>
        <fullName evidence="4">LPS export ABC transporter periplasmic protein LptC</fullName>
    </recommendedName>
</protein>
<dbReference type="InterPro" id="IPR010664">
    <property type="entry name" value="LipoPS_assembly_LptC-rel"/>
</dbReference>
<dbReference type="Pfam" id="PF06835">
    <property type="entry name" value="LptC"/>
    <property type="match status" value="1"/>
</dbReference>
<dbReference type="GO" id="GO:0005886">
    <property type="term" value="C:plasma membrane"/>
    <property type="evidence" value="ECO:0007669"/>
    <property type="project" value="InterPro"/>
</dbReference>
<feature type="compositionally biased region" description="Low complexity" evidence="1">
    <location>
        <begin position="277"/>
        <end position="293"/>
    </location>
</feature>
<dbReference type="AlphaFoldDB" id="A0A4Y1X3X7"/>
<dbReference type="NCBIfam" id="TIGR04409">
    <property type="entry name" value="LptC_YrbK"/>
    <property type="match status" value="1"/>
</dbReference>
<evidence type="ECO:0000313" key="2">
    <source>
        <dbReference type="EMBL" id="BBL07179.1"/>
    </source>
</evidence>
<evidence type="ECO:0008006" key="4">
    <source>
        <dbReference type="Google" id="ProtNLM"/>
    </source>
</evidence>
<dbReference type="GO" id="GO:0015221">
    <property type="term" value="F:lipopolysaccharide transmembrane transporter activity"/>
    <property type="evidence" value="ECO:0007669"/>
    <property type="project" value="InterPro"/>
</dbReference>
<gene>
    <name evidence="2" type="ORF">A5CPEGH6_18170</name>
</gene>
<evidence type="ECO:0000313" key="3">
    <source>
        <dbReference type="Proteomes" id="UP000319374"/>
    </source>
</evidence>
<sequence>MLFSCAERETPPEGSVETMMTEYSDSLSIIMSRNGRRSYHFTAPQLEGYTLAREPYREFRRGIRITTYKDDSLSTVDAVLTANYAIYYEKRELWEAKGNVVVEKSDGKTLYTQQLFWNAQTDKVYSNVDSKIVQNNGRDVFIGEGFESDASFKEWRFRRMKGRMEVEMKNSPDSTASAPAPAGAADVAGNGAAGGPDPKEESSGGVKSGSGGEPRRTAVRRSDAGPERPRLTDSAPERPSGKARASEAVRFPAAGQEPQPLQVSKAQLRPLGQSGDAVPVQAAETPAAEVPAEGVRPVESLKSETR</sequence>
<reference evidence="3" key="1">
    <citation type="submission" date="2019-06" db="EMBL/GenBank/DDBJ databases">
        <title>Alistipes onderdonkii subsp. vulgaris subsp. nov., Alistipes dispar sp. nov. and Alistipes communis sp. nov., isolated from human faeces, and creation of Alistipes onderdonkii subsp. onderdonkii subsp. nov.</title>
        <authorList>
            <person name="Sakamoto M."/>
            <person name="Ikeyama N."/>
            <person name="Ogata Y."/>
            <person name="Suda W."/>
            <person name="Iino T."/>
            <person name="Hattori M."/>
            <person name="Ohkuma M."/>
        </authorList>
    </citation>
    <scope>NUCLEOTIDE SEQUENCE [LARGE SCALE GENOMIC DNA]</scope>
    <source>
        <strain evidence="3">5CPEGH6</strain>
    </source>
</reference>
<organism evidence="2 3">
    <name type="scientific">Alistipes dispar</name>
    <dbReference type="NCBI Taxonomy" id="2585119"/>
    <lineage>
        <taxon>Bacteria</taxon>
        <taxon>Pseudomonadati</taxon>
        <taxon>Bacteroidota</taxon>
        <taxon>Bacteroidia</taxon>
        <taxon>Bacteroidales</taxon>
        <taxon>Rikenellaceae</taxon>
        <taxon>Alistipes</taxon>
    </lineage>
</organism>
<name>A0A4Y1X3X7_9BACT</name>
<keyword evidence="3" id="KW-1185">Reference proteome</keyword>
<dbReference type="Gene3D" id="2.60.450.10">
    <property type="entry name" value="Lipopolysaccharide (LPS) transport protein A like domain"/>
    <property type="match status" value="1"/>
</dbReference>
<dbReference type="InterPro" id="IPR026265">
    <property type="entry name" value="LptC"/>
</dbReference>
<proteinExistence type="predicted"/>
<accession>A0A4Y1X3X7</accession>
<dbReference type="Proteomes" id="UP000319374">
    <property type="component" value="Chromosome"/>
</dbReference>
<feature type="compositionally biased region" description="Basic and acidic residues" evidence="1">
    <location>
        <begin position="213"/>
        <end position="247"/>
    </location>
</feature>
<feature type="region of interest" description="Disordered" evidence="1">
    <location>
        <begin position="167"/>
        <end position="306"/>
    </location>
</feature>
<evidence type="ECO:0000256" key="1">
    <source>
        <dbReference type="SAM" id="MobiDB-lite"/>
    </source>
</evidence>
<dbReference type="KEGG" id="ada:A5CPEGH6_18170"/>